<feature type="compositionally biased region" description="Basic residues" evidence="1">
    <location>
        <begin position="151"/>
        <end position="167"/>
    </location>
</feature>
<keyword evidence="2" id="KW-0812">Transmembrane</keyword>
<accession>A0A1A9ANW7</accession>
<dbReference type="Proteomes" id="UP000078555">
    <property type="component" value="Unassembled WGS sequence"/>
</dbReference>
<feature type="region of interest" description="Disordered" evidence="1">
    <location>
        <begin position="61"/>
        <end position="177"/>
    </location>
</feature>
<feature type="compositionally biased region" description="Low complexity" evidence="1">
    <location>
        <begin position="84"/>
        <end position="100"/>
    </location>
</feature>
<protein>
    <submittedName>
        <fullName evidence="3">Uncharacterized protein</fullName>
    </submittedName>
</protein>
<dbReference type="AlphaFoldDB" id="A0A1A9ANW7"/>
<keyword evidence="2" id="KW-1133">Transmembrane helix</keyword>
<feature type="transmembrane region" description="Helical" evidence="2">
    <location>
        <begin position="187"/>
        <end position="214"/>
    </location>
</feature>
<dbReference type="EMBL" id="FLRD01001663">
    <property type="protein sequence ID" value="SBT57890.1"/>
    <property type="molecule type" value="Genomic_DNA"/>
</dbReference>
<gene>
    <name evidence="3" type="ORF">POVWA1_084250</name>
</gene>
<evidence type="ECO:0000256" key="2">
    <source>
        <dbReference type="SAM" id="Phobius"/>
    </source>
</evidence>
<feature type="compositionally biased region" description="Basic residues" evidence="1">
    <location>
        <begin position="101"/>
        <end position="130"/>
    </location>
</feature>
<reference evidence="4" key="1">
    <citation type="submission" date="2016-05" db="EMBL/GenBank/DDBJ databases">
        <authorList>
            <person name="Naeem Raeece"/>
        </authorList>
    </citation>
    <scope>NUCLEOTIDE SEQUENCE [LARGE SCALE GENOMIC DNA]</scope>
</reference>
<sequence length="215" mass="24104">MILHYLFYYITELGAEGAWAQPAEAGAAPGPRGGVPLPAAAPRVGALLRRLGGRVARRHEQGLGLRQGCAAAPPPHPPRRAQDLPRPAQGRARGRPALLRRPGRRRPSHHVPGPHRRGLRRTRGQPHPRRRPDPRGRTGHRGPTEGPGVRARARRPRRRGHQRHRRLDRRDAGHGGRARTVPRAFMILLKSFCIILIFIILYFFDIIKVILIALF</sequence>
<evidence type="ECO:0000313" key="4">
    <source>
        <dbReference type="Proteomes" id="UP000078555"/>
    </source>
</evidence>
<keyword evidence="4" id="KW-1185">Reference proteome</keyword>
<evidence type="ECO:0000256" key="1">
    <source>
        <dbReference type="SAM" id="MobiDB-lite"/>
    </source>
</evidence>
<evidence type="ECO:0000313" key="3">
    <source>
        <dbReference type="EMBL" id="SBT57890.1"/>
    </source>
</evidence>
<proteinExistence type="predicted"/>
<name>A0A1A9ANW7_PLAOA</name>
<organism evidence="3 4">
    <name type="scientific">Plasmodium ovale wallikeri</name>
    <dbReference type="NCBI Taxonomy" id="864142"/>
    <lineage>
        <taxon>Eukaryota</taxon>
        <taxon>Sar</taxon>
        <taxon>Alveolata</taxon>
        <taxon>Apicomplexa</taxon>
        <taxon>Aconoidasida</taxon>
        <taxon>Haemosporida</taxon>
        <taxon>Plasmodiidae</taxon>
        <taxon>Plasmodium</taxon>
        <taxon>Plasmodium (Plasmodium)</taxon>
    </lineage>
</organism>
<keyword evidence="2" id="KW-0472">Membrane</keyword>